<feature type="domain" description="Membrane protein NfeD2 N-terminal transmembrane" evidence="2">
    <location>
        <begin position="1"/>
        <end position="115"/>
    </location>
</feature>
<evidence type="ECO:0000313" key="4">
    <source>
        <dbReference type="Proteomes" id="UP000003340"/>
    </source>
</evidence>
<keyword evidence="4" id="KW-1185">Reference proteome</keyword>
<dbReference type="Pfam" id="PF25842">
    <property type="entry name" value="NfeD_TM"/>
    <property type="match status" value="1"/>
</dbReference>
<protein>
    <recommendedName>
        <fullName evidence="2">Membrane protein NfeD2 N-terminal transmembrane domain-containing protein</fullName>
    </recommendedName>
</protein>
<evidence type="ECO:0000256" key="1">
    <source>
        <dbReference type="SAM" id="Phobius"/>
    </source>
</evidence>
<dbReference type="InterPro" id="IPR012340">
    <property type="entry name" value="NA-bd_OB-fold"/>
</dbReference>
<dbReference type="InterPro" id="IPR058653">
    <property type="entry name" value="NfeD2_TM"/>
</dbReference>
<reference evidence="3 4" key="2">
    <citation type="submission" date="2009-02" db="EMBL/GenBank/DDBJ databases">
        <title>Draft genome sequence of Clostridium methylpentosum (DSM 5476).</title>
        <authorList>
            <person name="Sudarsanam P."/>
            <person name="Ley R."/>
            <person name="Guruge J."/>
            <person name="Turnbaugh P.J."/>
            <person name="Mahowald M."/>
            <person name="Liep D."/>
            <person name="Gordon J."/>
        </authorList>
    </citation>
    <scope>NUCLEOTIDE SEQUENCE [LARGE SCALE GENOMIC DNA]</scope>
    <source>
        <strain evidence="3 4">DSM 5476</strain>
    </source>
</reference>
<keyword evidence="1" id="KW-0812">Transmembrane</keyword>
<name>C0EFQ6_9FIRM</name>
<gene>
    <name evidence="3" type="ORF">CLOSTMETH_02698</name>
</gene>
<evidence type="ECO:0000259" key="2">
    <source>
        <dbReference type="Pfam" id="PF25842"/>
    </source>
</evidence>
<keyword evidence="1" id="KW-0472">Membrane</keyword>
<reference evidence="3 4" key="1">
    <citation type="submission" date="2009-01" db="EMBL/GenBank/DDBJ databases">
        <authorList>
            <person name="Fulton L."/>
            <person name="Clifton S."/>
            <person name="Fulton B."/>
            <person name="Xu J."/>
            <person name="Minx P."/>
            <person name="Pepin K.H."/>
            <person name="Johnson M."/>
            <person name="Bhonagiri V."/>
            <person name="Nash W.E."/>
            <person name="Mardis E.R."/>
            <person name="Wilson R.K."/>
        </authorList>
    </citation>
    <scope>NUCLEOTIDE SEQUENCE [LARGE SCALE GENOMIC DNA]</scope>
    <source>
        <strain evidence="3 4">DSM 5476</strain>
    </source>
</reference>
<dbReference type="HOGENOM" id="CLU_1419268_0_0_9"/>
<dbReference type="eggNOG" id="ENOG502ZRY3">
    <property type="taxonomic scope" value="Bacteria"/>
</dbReference>
<evidence type="ECO:0000313" key="3">
    <source>
        <dbReference type="EMBL" id="EEG29685.1"/>
    </source>
</evidence>
<proteinExistence type="predicted"/>
<dbReference type="AlphaFoldDB" id="C0EFQ6"/>
<dbReference type="STRING" id="537013.CLOSTMETH_02698"/>
<dbReference type="Proteomes" id="UP000003340">
    <property type="component" value="Unassembled WGS sequence"/>
</dbReference>
<dbReference type="Gene3D" id="2.40.50.140">
    <property type="entry name" value="Nucleic acid-binding proteins"/>
    <property type="match status" value="1"/>
</dbReference>
<accession>C0EFQ6</accession>
<comment type="caution">
    <text evidence="3">The sequence shown here is derived from an EMBL/GenBank/DDBJ whole genome shotgun (WGS) entry which is preliminary data.</text>
</comment>
<feature type="transmembrane region" description="Helical" evidence="1">
    <location>
        <begin position="83"/>
        <end position="103"/>
    </location>
</feature>
<dbReference type="EMBL" id="ACEC01000093">
    <property type="protein sequence ID" value="EEG29685.1"/>
    <property type="molecule type" value="Genomic_DNA"/>
</dbReference>
<feature type="transmembrane region" description="Helical" evidence="1">
    <location>
        <begin position="54"/>
        <end position="76"/>
    </location>
</feature>
<sequence>MQTVYLTCVILGVAVPVLSFVLGLIGDVFSAIGDLAAHFDVHADLDPGGLAFSVFPTSLMSISAGVLLFGGTGFLLGYTPLHALPLAIFAIALAAGYAMSLVIQNAVINRLRSVESPSHKDEDIFGLDGRVVDAIVENGFGVVTFSTTVGKVIYPACSEDGKRIGQGEDVVPIKFDKKILIVRRSPSNQQQ</sequence>
<organism evidence="3 4">
    <name type="scientific">[Clostridium] methylpentosum DSM 5476</name>
    <dbReference type="NCBI Taxonomy" id="537013"/>
    <lineage>
        <taxon>Bacteria</taxon>
        <taxon>Bacillati</taxon>
        <taxon>Bacillota</taxon>
        <taxon>Clostridia</taxon>
        <taxon>Eubacteriales</taxon>
        <taxon>Oscillospiraceae</taxon>
        <taxon>Oscillospiraceae incertae sedis</taxon>
    </lineage>
</organism>
<keyword evidence="1" id="KW-1133">Transmembrane helix</keyword>